<sequence>MPVLPQLEGSTFDADLRDRHIIYDYAAQDANGNPEKWRYEFWIYNEDRVVYAIHGGPMAGRKNFQAATYQCIRPGELWQINWLEETGTICSMCWDITNKRLSTLLAFSKGHWTESVAAHGDKRNPDDFARWRDLAKIGTQADRILLSEQAEILEDFYGAGGLEPIDPSWPTL</sequence>
<proteinExistence type="predicted"/>
<evidence type="ECO:0000313" key="2">
    <source>
        <dbReference type="Proteomes" id="UP000033540"/>
    </source>
</evidence>
<dbReference type="Gene3D" id="2.40.128.20">
    <property type="match status" value="1"/>
</dbReference>
<dbReference type="GO" id="GO:0016831">
    <property type="term" value="F:carboxy-lyase activity"/>
    <property type="evidence" value="ECO:0007669"/>
    <property type="project" value="InterPro"/>
</dbReference>
<organism evidence="1 2">
    <name type="scientific">Aspergillus parasiticus (strain ATCC 56775 / NRRL 5862 / SRRC 143 / SU-1)</name>
    <dbReference type="NCBI Taxonomy" id="1403190"/>
    <lineage>
        <taxon>Eukaryota</taxon>
        <taxon>Fungi</taxon>
        <taxon>Dikarya</taxon>
        <taxon>Ascomycota</taxon>
        <taxon>Pezizomycotina</taxon>
        <taxon>Eurotiomycetes</taxon>
        <taxon>Eurotiomycetidae</taxon>
        <taxon>Eurotiales</taxon>
        <taxon>Aspergillaceae</taxon>
        <taxon>Aspergillus</taxon>
        <taxon>Aspergillus subgen. Circumdati</taxon>
    </lineage>
</organism>
<accession>A0A0F0IJG5</accession>
<dbReference type="EMBL" id="JZEE01000326">
    <property type="protein sequence ID" value="KJK66003.1"/>
    <property type="molecule type" value="Genomic_DNA"/>
</dbReference>
<dbReference type="AlphaFoldDB" id="A0A0F0IJG5"/>
<dbReference type="InterPro" id="IPR012674">
    <property type="entry name" value="Calycin"/>
</dbReference>
<protein>
    <submittedName>
        <fullName evidence="1">Phenolic Acid Decarboxylase</fullName>
    </submittedName>
</protein>
<dbReference type="InterPro" id="IPR008729">
    <property type="entry name" value="PA_de_COase"/>
</dbReference>
<comment type="caution">
    <text evidence="1">The sequence shown here is derived from an EMBL/GenBank/DDBJ whole genome shotgun (WGS) entry which is preliminary data.</text>
</comment>
<dbReference type="OrthoDB" id="4415004at2759"/>
<dbReference type="SUPFAM" id="SSF50814">
    <property type="entry name" value="Lipocalins"/>
    <property type="match status" value="1"/>
</dbReference>
<name>A0A0F0IJG5_ASPPU</name>
<dbReference type="PANTHER" id="PTHR40087">
    <property type="entry name" value="PHENOLIC ACID DECARBOXYLASE PADC"/>
    <property type="match status" value="1"/>
</dbReference>
<gene>
    <name evidence="1" type="ORF">P875_00021871</name>
</gene>
<reference evidence="1 2" key="1">
    <citation type="submission" date="2015-02" db="EMBL/GenBank/DDBJ databases">
        <title>Draft genome sequence of Aspergillus parasiticus SU-1.</title>
        <authorList>
            <person name="Yu J."/>
            <person name="Fedorova N."/>
            <person name="Yin Y."/>
            <person name="Losada L."/>
            <person name="Zafar N."/>
            <person name="Taujale R."/>
            <person name="Ehrlich K.C."/>
            <person name="Bhatnagar D."/>
            <person name="Cleveland T.E."/>
            <person name="Bennett J.W."/>
            <person name="Nierman W.C."/>
        </authorList>
    </citation>
    <scope>NUCLEOTIDE SEQUENCE [LARGE SCALE GENOMIC DNA]</scope>
    <source>
        <strain evidence="2">ATCC 56775 / NRRL 5862 / SRRC 143 / SU-1</strain>
    </source>
</reference>
<dbReference type="PANTHER" id="PTHR40087:SF1">
    <property type="entry name" value="PHENOLIC ACID DECARBOXYLASE PADC"/>
    <property type="match status" value="1"/>
</dbReference>
<dbReference type="Proteomes" id="UP000033540">
    <property type="component" value="Unassembled WGS sequence"/>
</dbReference>
<dbReference type="Pfam" id="PF05870">
    <property type="entry name" value="PA_decarbox"/>
    <property type="match status" value="1"/>
</dbReference>
<evidence type="ECO:0000313" key="1">
    <source>
        <dbReference type="EMBL" id="KJK66003.1"/>
    </source>
</evidence>